<evidence type="ECO:0000313" key="3">
    <source>
        <dbReference type="EMBL" id="KAF8898151.1"/>
    </source>
</evidence>
<comment type="caution">
    <text evidence="3">The sequence shown here is derived from an EMBL/GenBank/DDBJ whole genome shotgun (WGS) entry which is preliminary data.</text>
</comment>
<dbReference type="EMBL" id="JADNYJ010000055">
    <property type="protein sequence ID" value="KAF8898151.1"/>
    <property type="molecule type" value="Genomic_DNA"/>
</dbReference>
<organism evidence="3 4">
    <name type="scientific">Gymnopilus junonius</name>
    <name type="common">Spectacular rustgill mushroom</name>
    <name type="synonym">Gymnopilus spectabilis subsp. junonius</name>
    <dbReference type="NCBI Taxonomy" id="109634"/>
    <lineage>
        <taxon>Eukaryota</taxon>
        <taxon>Fungi</taxon>
        <taxon>Dikarya</taxon>
        <taxon>Basidiomycota</taxon>
        <taxon>Agaricomycotina</taxon>
        <taxon>Agaricomycetes</taxon>
        <taxon>Agaricomycetidae</taxon>
        <taxon>Agaricales</taxon>
        <taxon>Agaricineae</taxon>
        <taxon>Hymenogastraceae</taxon>
        <taxon>Gymnopilus</taxon>
    </lineage>
</organism>
<accession>A0A9P5TMC9</accession>
<evidence type="ECO:0000256" key="2">
    <source>
        <dbReference type="SAM" id="Phobius"/>
    </source>
</evidence>
<feature type="compositionally biased region" description="Polar residues" evidence="1">
    <location>
        <begin position="166"/>
        <end position="186"/>
    </location>
</feature>
<keyword evidence="2" id="KW-1133">Transmembrane helix</keyword>
<feature type="compositionally biased region" description="Basic and acidic residues" evidence="1">
    <location>
        <begin position="110"/>
        <end position="119"/>
    </location>
</feature>
<proteinExistence type="predicted"/>
<reference evidence="3" key="1">
    <citation type="submission" date="2020-11" db="EMBL/GenBank/DDBJ databases">
        <authorList>
            <consortium name="DOE Joint Genome Institute"/>
            <person name="Ahrendt S."/>
            <person name="Riley R."/>
            <person name="Andreopoulos W."/>
            <person name="LaButti K."/>
            <person name="Pangilinan J."/>
            <person name="Ruiz-duenas F.J."/>
            <person name="Barrasa J.M."/>
            <person name="Sanchez-Garcia M."/>
            <person name="Camarero S."/>
            <person name="Miyauchi S."/>
            <person name="Serrano A."/>
            <person name="Linde D."/>
            <person name="Babiker R."/>
            <person name="Drula E."/>
            <person name="Ayuso-Fernandez I."/>
            <person name="Pacheco R."/>
            <person name="Padilla G."/>
            <person name="Ferreira P."/>
            <person name="Barriuso J."/>
            <person name="Kellner H."/>
            <person name="Castanera R."/>
            <person name="Alfaro M."/>
            <person name="Ramirez L."/>
            <person name="Pisabarro A.G."/>
            <person name="Kuo A."/>
            <person name="Tritt A."/>
            <person name="Lipzen A."/>
            <person name="He G."/>
            <person name="Yan M."/>
            <person name="Ng V."/>
            <person name="Cullen D."/>
            <person name="Martin F."/>
            <person name="Rosso M.-N."/>
            <person name="Henrissat B."/>
            <person name="Hibbett D."/>
            <person name="Martinez A.T."/>
            <person name="Grigoriev I.V."/>
        </authorList>
    </citation>
    <scope>NUCLEOTIDE SEQUENCE</scope>
    <source>
        <strain evidence="3">AH 44721</strain>
    </source>
</reference>
<keyword evidence="4" id="KW-1185">Reference proteome</keyword>
<name>A0A9P5TMC9_GYMJU</name>
<evidence type="ECO:0000256" key="1">
    <source>
        <dbReference type="SAM" id="MobiDB-lite"/>
    </source>
</evidence>
<dbReference type="AlphaFoldDB" id="A0A9P5TMC9"/>
<dbReference type="Proteomes" id="UP000724874">
    <property type="component" value="Unassembled WGS sequence"/>
</dbReference>
<gene>
    <name evidence="3" type="ORF">CPB84DRAFT_1781002</name>
</gene>
<feature type="compositionally biased region" description="Polar residues" evidence="1">
    <location>
        <begin position="145"/>
        <end position="158"/>
    </location>
</feature>
<keyword evidence="2" id="KW-0812">Transmembrane</keyword>
<sequence length="299" mass="32816">MILTARDDMVTDLFPTPTPSGPPREVPVSIDNTPLPAMAMIAIKIYAFGGLGFMICVVLAAIAYWIWTVIILREWADSPGWLDLHPERMREREKARIARLKSIKEDRMLERKRREEEKFTPPPLRYKAKNGRDRATSMPIKSAMRNCSISEPQSQGRKSSLVKGSPSKQRASWASSVSTLGTNASPTKAKKVSWASSTSTLDIDVKGSPSSSMELPIPAPPPGDNTPASIPKARTSIPHRETSVGPRSRRAHELIAATTPDVAYGWARSSDPVTNRCTCASVDPLDAPSTTPCEIHRYA</sequence>
<protein>
    <submittedName>
        <fullName evidence="3">Uncharacterized protein</fullName>
    </submittedName>
</protein>
<evidence type="ECO:0000313" key="4">
    <source>
        <dbReference type="Proteomes" id="UP000724874"/>
    </source>
</evidence>
<dbReference type="OrthoDB" id="3001992at2759"/>
<keyword evidence="2" id="KW-0472">Membrane</keyword>
<feature type="region of interest" description="Disordered" evidence="1">
    <location>
        <begin position="110"/>
        <end position="233"/>
    </location>
</feature>
<feature type="transmembrane region" description="Helical" evidence="2">
    <location>
        <begin position="45"/>
        <end position="67"/>
    </location>
</feature>